<dbReference type="UniPathway" id="UPA00078">
    <property type="reaction ID" value="UER00161"/>
</dbReference>
<reference evidence="9 10" key="1">
    <citation type="submission" date="2019-06" db="EMBL/GenBank/DDBJ databases">
        <title>Nitrosomonas stercoris KYUHI-S whole genome shotgun sequence.</title>
        <authorList>
            <person name="Nakagawa T."/>
            <person name="Tsuchiya Y."/>
            <person name="Takahashi R."/>
        </authorList>
    </citation>
    <scope>NUCLEOTIDE SEQUENCE [LARGE SCALE GENOMIC DNA]</scope>
    <source>
        <strain evidence="9 10">KYUHI-S</strain>
    </source>
</reference>
<dbReference type="KEGG" id="nst:Nstercoris_00481"/>
<keyword evidence="10" id="KW-1185">Reference proteome</keyword>
<dbReference type="CDD" id="cd03109">
    <property type="entry name" value="DTBS"/>
    <property type="match status" value="1"/>
</dbReference>
<dbReference type="GO" id="GO:0042803">
    <property type="term" value="F:protein homodimerization activity"/>
    <property type="evidence" value="ECO:0007669"/>
    <property type="project" value="UniProtKB-ARBA"/>
</dbReference>
<feature type="active site" evidence="8">
    <location>
        <position position="38"/>
    </location>
</feature>
<evidence type="ECO:0000256" key="7">
    <source>
        <dbReference type="ARBA" id="ARBA00022842"/>
    </source>
</evidence>
<keyword evidence="7 8" id="KW-0460">Magnesium</keyword>
<keyword evidence="3 8" id="KW-0479">Metal-binding</keyword>
<dbReference type="EC" id="6.3.3.3" evidence="8"/>
<accession>A0A4Y1YJF5</accession>
<dbReference type="PANTHER" id="PTHR43210:SF5">
    <property type="entry name" value="DETHIOBIOTIN SYNTHETASE"/>
    <property type="match status" value="1"/>
</dbReference>
<dbReference type="NCBIfam" id="TIGR00347">
    <property type="entry name" value="bioD"/>
    <property type="match status" value="1"/>
</dbReference>
<name>A0A4Y1YJF5_9PROT</name>
<keyword evidence="4 8" id="KW-0547">Nucleotide-binding</keyword>
<evidence type="ECO:0000256" key="1">
    <source>
        <dbReference type="ARBA" id="ARBA00022490"/>
    </source>
</evidence>
<dbReference type="GO" id="GO:0009102">
    <property type="term" value="P:biotin biosynthetic process"/>
    <property type="evidence" value="ECO:0007669"/>
    <property type="project" value="UniProtKB-UniRule"/>
</dbReference>
<dbReference type="InterPro" id="IPR027417">
    <property type="entry name" value="P-loop_NTPase"/>
</dbReference>
<comment type="subcellular location">
    <subcellularLocation>
        <location evidence="8">Cytoplasm</location>
    </subcellularLocation>
</comment>
<feature type="binding site" evidence="8">
    <location>
        <position position="112"/>
    </location>
    <ligand>
        <name>Mg(2+)</name>
        <dbReference type="ChEBI" id="CHEBI:18420"/>
    </ligand>
</feature>
<comment type="caution">
    <text evidence="8">Lacks conserved residue(s) required for the propagation of feature annotation.</text>
</comment>
<dbReference type="InterPro" id="IPR004472">
    <property type="entry name" value="DTB_synth_BioD"/>
</dbReference>
<evidence type="ECO:0000256" key="2">
    <source>
        <dbReference type="ARBA" id="ARBA00022598"/>
    </source>
</evidence>
<dbReference type="GO" id="GO:0005829">
    <property type="term" value="C:cytosol"/>
    <property type="evidence" value="ECO:0007669"/>
    <property type="project" value="TreeGrafter"/>
</dbReference>
<organism evidence="9 10">
    <name type="scientific">Nitrosomonas stercoris</name>
    <dbReference type="NCBI Taxonomy" id="1444684"/>
    <lineage>
        <taxon>Bacteria</taxon>
        <taxon>Pseudomonadati</taxon>
        <taxon>Pseudomonadota</taxon>
        <taxon>Betaproteobacteria</taxon>
        <taxon>Nitrosomonadales</taxon>
        <taxon>Nitrosomonadaceae</taxon>
        <taxon>Nitrosomonas</taxon>
    </lineage>
</organism>
<comment type="catalytic activity">
    <reaction evidence="8">
        <text>(7R,8S)-7,8-diammoniononanoate + CO2 + ATP = (4R,5S)-dethiobiotin + ADP + phosphate + 3 H(+)</text>
        <dbReference type="Rhea" id="RHEA:15805"/>
        <dbReference type="ChEBI" id="CHEBI:15378"/>
        <dbReference type="ChEBI" id="CHEBI:16526"/>
        <dbReference type="ChEBI" id="CHEBI:30616"/>
        <dbReference type="ChEBI" id="CHEBI:43474"/>
        <dbReference type="ChEBI" id="CHEBI:149469"/>
        <dbReference type="ChEBI" id="CHEBI:149473"/>
        <dbReference type="ChEBI" id="CHEBI:456216"/>
        <dbReference type="EC" id="6.3.3.3"/>
    </reaction>
</comment>
<dbReference type="GO" id="GO:0000287">
    <property type="term" value="F:magnesium ion binding"/>
    <property type="evidence" value="ECO:0007669"/>
    <property type="project" value="UniProtKB-UniRule"/>
</dbReference>
<comment type="function">
    <text evidence="8">Catalyzes a mechanistically unusual reaction, the ATP-dependent insertion of CO2 between the N7 and N8 nitrogen atoms of 7,8-diaminopelargonic acid (DAPA, also called 7,8-diammoniononanoate) to form a ureido ring.</text>
</comment>
<keyword evidence="1 8" id="KW-0963">Cytoplasm</keyword>
<feature type="binding site" evidence="8">
    <location>
        <position position="51"/>
    </location>
    <ligand>
        <name>ATP</name>
        <dbReference type="ChEBI" id="CHEBI:30616"/>
    </ligand>
</feature>
<keyword evidence="2 8" id="KW-0436">Ligase</keyword>
<dbReference type="SUPFAM" id="SSF52540">
    <property type="entry name" value="P-loop containing nucleoside triphosphate hydrolases"/>
    <property type="match status" value="1"/>
</dbReference>
<keyword evidence="6 8" id="KW-0067">ATP-binding</keyword>
<evidence type="ECO:0000256" key="5">
    <source>
        <dbReference type="ARBA" id="ARBA00022756"/>
    </source>
</evidence>
<proteinExistence type="inferred from homology"/>
<dbReference type="Gene3D" id="3.40.50.300">
    <property type="entry name" value="P-loop containing nucleotide triphosphate hydrolases"/>
    <property type="match status" value="1"/>
</dbReference>
<feature type="binding site" evidence="8">
    <location>
        <position position="17"/>
    </location>
    <ligand>
        <name>Mg(2+)</name>
        <dbReference type="ChEBI" id="CHEBI:18420"/>
    </ligand>
</feature>
<dbReference type="GO" id="GO:0004141">
    <property type="term" value="F:dethiobiotin synthase activity"/>
    <property type="evidence" value="ECO:0007669"/>
    <property type="project" value="UniProtKB-UniRule"/>
</dbReference>
<evidence type="ECO:0000313" key="9">
    <source>
        <dbReference type="EMBL" id="BBL34250.1"/>
    </source>
</evidence>
<dbReference type="PIRSF" id="PIRSF006755">
    <property type="entry name" value="DTB_synth"/>
    <property type="match status" value="1"/>
</dbReference>
<keyword evidence="5 8" id="KW-0093">Biotin biosynthesis</keyword>
<evidence type="ECO:0000256" key="3">
    <source>
        <dbReference type="ARBA" id="ARBA00022723"/>
    </source>
</evidence>
<comment type="cofactor">
    <cofactor evidence="8">
        <name>Mg(2+)</name>
        <dbReference type="ChEBI" id="CHEBI:18420"/>
    </cofactor>
</comment>
<gene>
    <name evidence="8" type="primary">bioD</name>
    <name evidence="9" type="ORF">Nstercoris_00481</name>
</gene>
<feature type="binding site" evidence="8">
    <location>
        <position position="212"/>
    </location>
    <ligand>
        <name>ATP</name>
        <dbReference type="ChEBI" id="CHEBI:30616"/>
    </ligand>
</feature>
<evidence type="ECO:0000313" key="10">
    <source>
        <dbReference type="Proteomes" id="UP000316473"/>
    </source>
</evidence>
<feature type="binding site" evidence="8">
    <location>
        <position position="42"/>
    </location>
    <ligand>
        <name>substrate</name>
    </ligand>
</feature>
<feature type="binding site" evidence="8">
    <location>
        <begin position="112"/>
        <end position="115"/>
    </location>
    <ligand>
        <name>ATP</name>
        <dbReference type="ChEBI" id="CHEBI:30616"/>
    </ligand>
</feature>
<feature type="binding site" evidence="8">
    <location>
        <begin position="181"/>
        <end position="182"/>
    </location>
    <ligand>
        <name>ATP</name>
        <dbReference type="ChEBI" id="CHEBI:30616"/>
    </ligand>
</feature>
<evidence type="ECO:0000256" key="6">
    <source>
        <dbReference type="ARBA" id="ARBA00022840"/>
    </source>
</evidence>
<comment type="similarity">
    <text evidence="8">Belongs to the dethiobiotin synthetase family.</text>
</comment>
<dbReference type="PANTHER" id="PTHR43210">
    <property type="entry name" value="DETHIOBIOTIN SYNTHETASE"/>
    <property type="match status" value="1"/>
</dbReference>
<dbReference type="Pfam" id="PF13500">
    <property type="entry name" value="AAA_26"/>
    <property type="match status" value="1"/>
</dbReference>
<feature type="binding site" evidence="8">
    <location>
        <begin position="13"/>
        <end position="18"/>
    </location>
    <ligand>
        <name>ATP</name>
        <dbReference type="ChEBI" id="CHEBI:30616"/>
    </ligand>
</feature>
<dbReference type="EMBL" id="AP019755">
    <property type="protein sequence ID" value="BBL34250.1"/>
    <property type="molecule type" value="Genomic_DNA"/>
</dbReference>
<dbReference type="HAMAP" id="MF_00336">
    <property type="entry name" value="BioD"/>
    <property type="match status" value="1"/>
</dbReference>
<protein>
    <recommendedName>
        <fullName evidence="8">ATP-dependent dethiobiotin synthetase BioD</fullName>
        <ecNumber evidence="8">6.3.3.3</ecNumber>
    </recommendedName>
    <alternativeName>
        <fullName evidence="8">DTB synthetase</fullName>
        <shortName evidence="8">DTBS</shortName>
    </alternativeName>
    <alternativeName>
        <fullName evidence="8">Dethiobiotin synthase</fullName>
    </alternativeName>
</protein>
<dbReference type="FunFam" id="3.40.50.300:FF:000292">
    <property type="entry name" value="ATP-dependent dethiobiotin synthetase BioD"/>
    <property type="match status" value="1"/>
</dbReference>
<dbReference type="GO" id="GO:0005524">
    <property type="term" value="F:ATP binding"/>
    <property type="evidence" value="ECO:0007669"/>
    <property type="project" value="UniProtKB-UniRule"/>
</dbReference>
<evidence type="ECO:0000256" key="8">
    <source>
        <dbReference type="HAMAP-Rule" id="MF_00336"/>
    </source>
</evidence>
<dbReference type="Proteomes" id="UP000316473">
    <property type="component" value="Chromosome"/>
</dbReference>
<sequence length="231" mass="24749">MATGFFVTGTDTGIGKTTVSCALLHAFFTQGYTTVGMKPVVSGQEDGVWQDVEYLKVASSAKLPQELINPYAFVEPIAPHIAAQQTHTRIDLSHIRQSCEKLLAAADVTIVEGVGGFMVPLSISGESGATDQQYDTSDLACELGLPIILVVGMRLGCLNHALLTAHAVVATGLPLAGWVANQIDPAMLQPAANLQTLTEWLDCPLLGVLPYQRPPDPQQLAQYLDIDRLLR</sequence>
<comment type="pathway">
    <text evidence="8">Cofactor biosynthesis; biotin biosynthesis; biotin from 7,8-diaminononanoate: step 1/2.</text>
</comment>
<feature type="binding site" evidence="8">
    <location>
        <position position="51"/>
    </location>
    <ligand>
        <name>Mg(2+)</name>
        <dbReference type="ChEBI" id="CHEBI:18420"/>
    </ligand>
</feature>
<comment type="subunit">
    <text evidence="8">Homodimer.</text>
</comment>
<dbReference type="AlphaFoldDB" id="A0A4Y1YJF5"/>
<evidence type="ECO:0000256" key="4">
    <source>
        <dbReference type="ARBA" id="ARBA00022741"/>
    </source>
</evidence>